<keyword evidence="1" id="KW-0472">Membrane</keyword>
<gene>
    <name evidence="2" type="ORF">Cvel_4049</name>
</gene>
<evidence type="ECO:0000256" key="1">
    <source>
        <dbReference type="SAM" id="Phobius"/>
    </source>
</evidence>
<dbReference type="VEuPathDB" id="CryptoDB:Cvel_4049"/>
<sequence length="169" mass="18547">MLKLKNLPVKDNPSHSVLIHGGDAGLCKTVSDKVLSGYGLYIQPINCATVPKTGILRERRGSGEGFRPPQHRRSFVVWVAVKTGWHLTEGAVGEGFKWALFVLLAAGTVFVGPFGIAVPFQRRLKEKTGEVGEGEREVELARLLEILEADIPLQVSHVMSQRPDNLPRS</sequence>
<reference evidence="2" key="1">
    <citation type="submission" date="2014-11" db="EMBL/GenBank/DDBJ databases">
        <authorList>
            <person name="Otto D Thomas"/>
            <person name="Naeem Raeece"/>
        </authorList>
    </citation>
    <scope>NUCLEOTIDE SEQUENCE</scope>
</reference>
<dbReference type="AlphaFoldDB" id="A0A0G4G1E6"/>
<dbReference type="EMBL" id="CDMZ01000806">
    <property type="protein sequence ID" value="CEM21822.1"/>
    <property type="molecule type" value="Genomic_DNA"/>
</dbReference>
<proteinExistence type="predicted"/>
<protein>
    <submittedName>
        <fullName evidence="2">Uncharacterized protein</fullName>
    </submittedName>
</protein>
<organism evidence="2">
    <name type="scientific">Chromera velia CCMP2878</name>
    <dbReference type="NCBI Taxonomy" id="1169474"/>
    <lineage>
        <taxon>Eukaryota</taxon>
        <taxon>Sar</taxon>
        <taxon>Alveolata</taxon>
        <taxon>Colpodellida</taxon>
        <taxon>Chromeraceae</taxon>
        <taxon>Chromera</taxon>
    </lineage>
</organism>
<accession>A0A0G4G1E6</accession>
<keyword evidence="1" id="KW-0812">Transmembrane</keyword>
<keyword evidence="1" id="KW-1133">Transmembrane helix</keyword>
<feature type="transmembrane region" description="Helical" evidence="1">
    <location>
        <begin position="98"/>
        <end position="118"/>
    </location>
</feature>
<name>A0A0G4G1E6_9ALVE</name>
<evidence type="ECO:0000313" key="2">
    <source>
        <dbReference type="EMBL" id="CEM21822.1"/>
    </source>
</evidence>